<dbReference type="Pfam" id="PF14033">
    <property type="entry name" value="DUF4246"/>
    <property type="match status" value="1"/>
</dbReference>
<sequence>MAAEPKSLPLKLPGFGFKLTDAQSLRATRAKDYVTNTLIERPKYSFESQAGGLFPSLLDDTDPDDSFKQRLTPVREFTMLRIMDSITDKPGWDTKIFWENITEKWKEEAIAHQNMDVTGPMMDWVIKELQFKTEGFKKSGNVLVYDAGVVKSDTAISESLKDALKAAASSLENIPDNEKDYHPGSDNLVLDLVHPSLFPVVYGRTRIVKGAVLSVFEGISAAGRGEVLPIPPTGADSATTSLPRNGPMHNPYSNKFQWLPCDVEFTADSASTENKALNNKYQNHKCKCKITSYINNLHPNDHWDLYEVIEKVIEQAVPLWNKTLTPSRIRLPYIRIPYDCGEEKLDEEAMKTDPKPEQESDEDEDDYEERVSEWEVRIQKTVLPEPADIFSPSYEEILVDLQREFGSTGLQVIVKLANIHLTPENPRYNGGAWHVEGQLNEHICATALYYYDSENISESRLGFRQFSDPEEANEISYEQDHHQWLTDVFGCTNNGPALQNIGDVVCKEGRLITFPNVLQHRVSPFKLEDPSKPGHRKILALFLVDPHIHIISSAHVPCQRRDWWGEQVPWQHITGKLPQELANEVVSHIGDFPISMKDAKELQLELMEERKAIVVEQTRAMDIEFSLCEH</sequence>
<dbReference type="PANTHER" id="PTHR33119:SF1">
    <property type="entry name" value="FE2OG DIOXYGENASE DOMAIN-CONTAINING PROTEIN"/>
    <property type="match status" value="1"/>
</dbReference>
<dbReference type="VEuPathDB" id="FungiDB:PADG_00595"/>
<dbReference type="PANTHER" id="PTHR33119">
    <property type="entry name" value="IFI3P"/>
    <property type="match status" value="1"/>
</dbReference>
<dbReference type="VEuPathDB" id="FungiDB:PABG_02195"/>
<organism evidence="4 5">
    <name type="scientific">Paracoccidioides brasiliensis</name>
    <dbReference type="NCBI Taxonomy" id="121759"/>
    <lineage>
        <taxon>Eukaryota</taxon>
        <taxon>Fungi</taxon>
        <taxon>Dikarya</taxon>
        <taxon>Ascomycota</taxon>
        <taxon>Pezizomycotina</taxon>
        <taxon>Eurotiomycetes</taxon>
        <taxon>Eurotiomycetidae</taxon>
        <taxon>Onygenales</taxon>
        <taxon>Ajellomycetaceae</taxon>
        <taxon>Paracoccidioides</taxon>
    </lineage>
</organism>
<evidence type="ECO:0000313" key="4">
    <source>
        <dbReference type="EMBL" id="ODH31983.1"/>
    </source>
</evidence>
<feature type="compositionally biased region" description="Basic and acidic residues" evidence="1">
    <location>
        <begin position="345"/>
        <end position="358"/>
    </location>
</feature>
<proteinExistence type="predicted"/>
<feature type="compositionally biased region" description="Acidic residues" evidence="1">
    <location>
        <begin position="359"/>
        <end position="368"/>
    </location>
</feature>
<dbReference type="Pfam" id="PF21666">
    <property type="entry name" value="DUF4246_N"/>
    <property type="match status" value="1"/>
</dbReference>
<accession>A0A1D2JG10</accession>
<evidence type="ECO:0000313" key="5">
    <source>
        <dbReference type="Proteomes" id="UP000242814"/>
    </source>
</evidence>
<evidence type="ECO:0000256" key="1">
    <source>
        <dbReference type="SAM" id="MobiDB-lite"/>
    </source>
</evidence>
<evidence type="ECO:0000259" key="3">
    <source>
        <dbReference type="Pfam" id="PF21666"/>
    </source>
</evidence>
<protein>
    <submittedName>
        <fullName evidence="4">Uncharacterized protein</fullName>
    </submittedName>
</protein>
<dbReference type="EMBL" id="LZYO01000116">
    <property type="protein sequence ID" value="ODH31983.1"/>
    <property type="molecule type" value="Genomic_DNA"/>
</dbReference>
<name>A0A1D2JG10_PARBR</name>
<feature type="domain" description="DUF4246" evidence="3">
    <location>
        <begin position="33"/>
        <end position="108"/>
    </location>
</feature>
<dbReference type="Proteomes" id="UP000242814">
    <property type="component" value="Unassembled WGS sequence"/>
</dbReference>
<evidence type="ECO:0000259" key="2">
    <source>
        <dbReference type="Pfam" id="PF14033"/>
    </source>
</evidence>
<gene>
    <name evidence="4" type="ORF">ACO22_03411</name>
</gene>
<feature type="domain" description="DUF4246" evidence="2">
    <location>
        <begin position="121"/>
        <end position="566"/>
    </location>
</feature>
<reference evidence="4 5" key="1">
    <citation type="submission" date="2016-06" db="EMBL/GenBank/DDBJ databases">
        <authorList>
            <person name="Kjaerup R.B."/>
            <person name="Dalgaard T.S."/>
            <person name="Juul-Madsen H.R."/>
        </authorList>
    </citation>
    <scope>NUCLEOTIDE SEQUENCE [LARGE SCALE GENOMIC DNA]</scope>
    <source>
        <strain evidence="4 5">Pb300</strain>
    </source>
</reference>
<dbReference type="OrthoDB" id="415532at2759"/>
<dbReference type="InterPro" id="IPR049207">
    <property type="entry name" value="DUF4246_N"/>
</dbReference>
<dbReference type="InterPro" id="IPR025340">
    <property type="entry name" value="DUF4246"/>
</dbReference>
<comment type="caution">
    <text evidence="4">The sequence shown here is derived from an EMBL/GenBank/DDBJ whole genome shotgun (WGS) entry which is preliminary data.</text>
</comment>
<feature type="region of interest" description="Disordered" evidence="1">
    <location>
        <begin position="345"/>
        <end position="368"/>
    </location>
</feature>
<dbReference type="InterPro" id="IPR049192">
    <property type="entry name" value="DUF4246_C"/>
</dbReference>
<dbReference type="AlphaFoldDB" id="A0A1D2JG10"/>